<gene>
    <name evidence="1" type="ORF">F3J40_06060</name>
</gene>
<reference evidence="1 2" key="1">
    <citation type="journal article" date="2019" name="bioRxiv">
        <title>Bacteria contribute to plant secondary compound degradation in a generalist herbivore system.</title>
        <authorList>
            <person name="Francoeur C.B."/>
            <person name="Khadempour L."/>
            <person name="Moreira-Soto R.D."/>
            <person name="Gotting K."/>
            <person name="Book A.J."/>
            <person name="Pinto-Tomas A.A."/>
            <person name="Keefover-Ring K."/>
            <person name="Currie C.R."/>
        </authorList>
    </citation>
    <scope>NUCLEOTIDE SEQUENCE [LARGE SCALE GENOMIC DNA]</scope>
    <source>
        <strain evidence="1">Acro-835</strain>
    </source>
</reference>
<sequence length="59" mass="7043">MTKLLPVNRKLRKQYMTEFRDEALKLVKHISVASVARELSPYKSKLYNWRSKQQNPLPL</sequence>
<evidence type="ECO:0000313" key="1">
    <source>
        <dbReference type="EMBL" id="NIF21172.1"/>
    </source>
</evidence>
<protein>
    <submittedName>
        <fullName evidence="1">Transposase</fullName>
    </submittedName>
</protein>
<keyword evidence="2" id="KW-1185">Reference proteome</keyword>
<proteinExistence type="predicted"/>
<dbReference type="InterPro" id="IPR002514">
    <property type="entry name" value="Transposase_8"/>
</dbReference>
<evidence type="ECO:0000313" key="2">
    <source>
        <dbReference type="Proteomes" id="UP001515683"/>
    </source>
</evidence>
<organism evidence="1 2">
    <name type="scientific">Candidatus Pantoea multigeneris</name>
    <dbReference type="NCBI Taxonomy" id="2608357"/>
    <lineage>
        <taxon>Bacteria</taxon>
        <taxon>Pseudomonadati</taxon>
        <taxon>Pseudomonadota</taxon>
        <taxon>Gammaproteobacteria</taxon>
        <taxon>Enterobacterales</taxon>
        <taxon>Erwiniaceae</taxon>
        <taxon>Pantoea</taxon>
    </lineage>
</organism>
<dbReference type="Proteomes" id="UP001515683">
    <property type="component" value="Unassembled WGS sequence"/>
</dbReference>
<name>A0ABX0R702_9GAMM</name>
<dbReference type="EMBL" id="VWXF01000002">
    <property type="protein sequence ID" value="NIF21172.1"/>
    <property type="molecule type" value="Genomic_DNA"/>
</dbReference>
<comment type="caution">
    <text evidence="1">The sequence shown here is derived from an EMBL/GenBank/DDBJ whole genome shotgun (WGS) entry which is preliminary data.</text>
</comment>
<accession>A0ABX0R702</accession>
<dbReference type="Pfam" id="PF01527">
    <property type="entry name" value="HTH_Tnp_1"/>
    <property type="match status" value="1"/>
</dbReference>